<sequence length="147" mass="16882">MLKKGTAAVLNLSDLNEYQTKKYLNPWSKPSKYFSSNDVLNVDGYAKQKEDEVKTFTNVTNSTLSLHISAYENFTGADSDENRDLKQKGKIEDSVKKWKTVKQFFTSPMSQNAFEFPRQQTDQNNQSELMQFKASQRLLNPNQPQGN</sequence>
<protein>
    <submittedName>
        <fullName evidence="2">Uncharacterized protein</fullName>
    </submittedName>
</protein>
<dbReference type="Proteomes" id="UP000887579">
    <property type="component" value="Unplaced"/>
</dbReference>
<dbReference type="WBParaSite" id="ES5_v2.g15177.t1">
    <property type="protein sequence ID" value="ES5_v2.g15177.t1"/>
    <property type="gene ID" value="ES5_v2.g15177"/>
</dbReference>
<evidence type="ECO:0000313" key="2">
    <source>
        <dbReference type="WBParaSite" id="ES5_v2.g15177.t1"/>
    </source>
</evidence>
<name>A0AC34FCX4_9BILA</name>
<reference evidence="2" key="1">
    <citation type="submission" date="2022-11" db="UniProtKB">
        <authorList>
            <consortium name="WormBaseParasite"/>
        </authorList>
    </citation>
    <scope>IDENTIFICATION</scope>
</reference>
<proteinExistence type="predicted"/>
<evidence type="ECO:0000313" key="1">
    <source>
        <dbReference type="Proteomes" id="UP000887579"/>
    </source>
</evidence>
<accession>A0AC34FCX4</accession>
<organism evidence="1 2">
    <name type="scientific">Panagrolaimus sp. ES5</name>
    <dbReference type="NCBI Taxonomy" id="591445"/>
    <lineage>
        <taxon>Eukaryota</taxon>
        <taxon>Metazoa</taxon>
        <taxon>Ecdysozoa</taxon>
        <taxon>Nematoda</taxon>
        <taxon>Chromadorea</taxon>
        <taxon>Rhabditida</taxon>
        <taxon>Tylenchina</taxon>
        <taxon>Panagrolaimomorpha</taxon>
        <taxon>Panagrolaimoidea</taxon>
        <taxon>Panagrolaimidae</taxon>
        <taxon>Panagrolaimus</taxon>
    </lineage>
</organism>